<reference evidence="2" key="1">
    <citation type="submission" date="2020-05" db="EMBL/GenBank/DDBJ databases">
        <authorList>
            <person name="Chiriac C."/>
            <person name="Salcher M."/>
            <person name="Ghai R."/>
            <person name="Kavagutti S V."/>
        </authorList>
    </citation>
    <scope>NUCLEOTIDE SEQUENCE</scope>
</reference>
<evidence type="ECO:0000256" key="1">
    <source>
        <dbReference type="SAM" id="MobiDB-lite"/>
    </source>
</evidence>
<accession>A0A6J7WCV8</accession>
<feature type="compositionally biased region" description="Basic and acidic residues" evidence="1">
    <location>
        <begin position="26"/>
        <end position="35"/>
    </location>
</feature>
<gene>
    <name evidence="2" type="ORF">UFOVP155_48</name>
</gene>
<protein>
    <submittedName>
        <fullName evidence="2">Uncharacterized protein</fullName>
    </submittedName>
</protein>
<proteinExistence type="predicted"/>
<sequence>MAKNHHDKLQSHFEASEASMKGKGRGGYDLHHDTLKPSTSGPVKHFAGRAQATWEPEDVGYEFHQEGMGREGPSIKVIRK</sequence>
<feature type="region of interest" description="Disordered" evidence="1">
    <location>
        <begin position="1"/>
        <end position="51"/>
    </location>
</feature>
<name>A0A6J7WCV8_9CAUD</name>
<evidence type="ECO:0000313" key="2">
    <source>
        <dbReference type="EMBL" id="CAB5170833.1"/>
    </source>
</evidence>
<organism evidence="2">
    <name type="scientific">uncultured Caudovirales phage</name>
    <dbReference type="NCBI Taxonomy" id="2100421"/>
    <lineage>
        <taxon>Viruses</taxon>
        <taxon>Duplodnaviria</taxon>
        <taxon>Heunggongvirae</taxon>
        <taxon>Uroviricota</taxon>
        <taxon>Caudoviricetes</taxon>
        <taxon>Peduoviridae</taxon>
        <taxon>Maltschvirus</taxon>
        <taxon>Maltschvirus maltsch</taxon>
    </lineage>
</organism>
<dbReference type="EMBL" id="LR798203">
    <property type="protein sequence ID" value="CAB5170833.1"/>
    <property type="molecule type" value="Genomic_DNA"/>
</dbReference>